<keyword evidence="3" id="KW-0969">Cilium</keyword>
<keyword evidence="3" id="KW-0282">Flagellum</keyword>
<keyword evidence="4" id="KW-1185">Reference proteome</keyword>
<dbReference type="Proteomes" id="UP000186905">
    <property type="component" value="Unassembled WGS sequence"/>
</dbReference>
<proteinExistence type="predicted"/>
<dbReference type="InterPro" id="IPR019301">
    <property type="entry name" value="Flagellar_prot_FlgJ_N"/>
</dbReference>
<evidence type="ECO:0000256" key="1">
    <source>
        <dbReference type="ARBA" id="ARBA00022795"/>
    </source>
</evidence>
<accession>A0A1Q9GVD3</accession>
<evidence type="ECO:0000259" key="2">
    <source>
        <dbReference type="Pfam" id="PF10135"/>
    </source>
</evidence>
<keyword evidence="1" id="KW-1005">Bacterial flagellum biogenesis</keyword>
<feature type="domain" description="Flagellar protein FlgJ N-terminal" evidence="2">
    <location>
        <begin position="54"/>
        <end position="104"/>
    </location>
</feature>
<dbReference type="RefSeq" id="WP_075762796.1">
    <property type="nucleotide sequence ID" value="NZ_MJIL01000051.1"/>
</dbReference>
<evidence type="ECO:0000313" key="3">
    <source>
        <dbReference type="EMBL" id="OLQ79127.1"/>
    </source>
</evidence>
<dbReference type="EMBL" id="MJIL01000051">
    <property type="protein sequence ID" value="OLQ79127.1"/>
    <property type="molecule type" value="Genomic_DNA"/>
</dbReference>
<keyword evidence="3" id="KW-0966">Cell projection</keyword>
<dbReference type="STRING" id="1903952.BIT28_01965"/>
<dbReference type="GO" id="GO:0044781">
    <property type="term" value="P:bacterial-type flagellum organization"/>
    <property type="evidence" value="ECO:0007669"/>
    <property type="project" value="UniProtKB-KW"/>
</dbReference>
<organism evidence="3 4">
    <name type="scientific">Photobacterium proteolyticum</name>
    <dbReference type="NCBI Taxonomy" id="1903952"/>
    <lineage>
        <taxon>Bacteria</taxon>
        <taxon>Pseudomonadati</taxon>
        <taxon>Pseudomonadota</taxon>
        <taxon>Gammaproteobacteria</taxon>
        <taxon>Vibrionales</taxon>
        <taxon>Vibrionaceae</taxon>
        <taxon>Photobacterium</taxon>
    </lineage>
</organism>
<evidence type="ECO:0000313" key="4">
    <source>
        <dbReference type="Proteomes" id="UP000186905"/>
    </source>
</evidence>
<protein>
    <submittedName>
        <fullName evidence="3">Flagellar protein</fullName>
    </submittedName>
</protein>
<dbReference type="AlphaFoldDB" id="A0A1Q9GVD3"/>
<gene>
    <name evidence="3" type="ORF">BIT28_01965</name>
</gene>
<dbReference type="Pfam" id="PF10135">
    <property type="entry name" value="Rod-binding"/>
    <property type="match status" value="1"/>
</dbReference>
<dbReference type="OrthoDB" id="5767686at2"/>
<comment type="caution">
    <text evidence="3">The sequence shown here is derived from an EMBL/GenBank/DDBJ whole genome shotgun (WGS) entry which is preliminary data.</text>
</comment>
<reference evidence="3 4" key="1">
    <citation type="submission" date="2016-09" db="EMBL/GenBank/DDBJ databases">
        <title>Photobacterium proteolyticum sp. nov. a protease producing bacterium isolated from ocean sediments of Laizhou Bay.</title>
        <authorList>
            <person name="Li Y."/>
        </authorList>
    </citation>
    <scope>NUCLEOTIDE SEQUENCE [LARGE SCALE GENOMIC DNA]</scope>
    <source>
        <strain evidence="3 4">13-12</strain>
    </source>
</reference>
<name>A0A1Q9GVD3_9GAMM</name>
<sequence length="188" mass="20625">MKVEGNGESTQYTAMLYHDNSALANIRHSSDKQQALESVAGQFEALFLQMVLRQMRSSSDVLSPEDNPFSSKEQGVYRDFYDGQLAIEMAKKQNSGIADMLVKQLSPSQAEAVVKMVEPVNEAGGSEVMRPGVKLEASSQNQQAQAAKPLNEAGPKVAYESQVALKDSDKVVRSTVAFQQPLIRKMEL</sequence>